<name>A0A6A6AYE7_9PEZI</name>
<dbReference type="GeneID" id="54293012"/>
<reference evidence="2" key="1">
    <citation type="journal article" date="2020" name="Stud. Mycol.">
        <title>101 Dothideomycetes genomes: a test case for predicting lifestyles and emergence of pathogens.</title>
        <authorList>
            <person name="Haridas S."/>
            <person name="Albert R."/>
            <person name="Binder M."/>
            <person name="Bloem J."/>
            <person name="Labutti K."/>
            <person name="Salamov A."/>
            <person name="Andreopoulos B."/>
            <person name="Baker S."/>
            <person name="Barry K."/>
            <person name="Bills G."/>
            <person name="Bluhm B."/>
            <person name="Cannon C."/>
            <person name="Castanera R."/>
            <person name="Culley D."/>
            <person name="Daum C."/>
            <person name="Ezra D."/>
            <person name="Gonzalez J."/>
            <person name="Henrissat B."/>
            <person name="Kuo A."/>
            <person name="Liang C."/>
            <person name="Lipzen A."/>
            <person name="Lutzoni F."/>
            <person name="Magnuson J."/>
            <person name="Mondo S."/>
            <person name="Nolan M."/>
            <person name="Ohm R."/>
            <person name="Pangilinan J."/>
            <person name="Park H.-J."/>
            <person name="Ramirez L."/>
            <person name="Alfaro M."/>
            <person name="Sun H."/>
            <person name="Tritt A."/>
            <person name="Yoshinaga Y."/>
            <person name="Zwiers L.-H."/>
            <person name="Turgeon B."/>
            <person name="Goodwin S."/>
            <person name="Spatafora J."/>
            <person name="Crous P."/>
            <person name="Grigoriev I."/>
        </authorList>
    </citation>
    <scope>NUCLEOTIDE SEQUENCE</scope>
    <source>
        <strain evidence="2">CBS 121167</strain>
    </source>
</reference>
<evidence type="ECO:0000313" key="3">
    <source>
        <dbReference type="Proteomes" id="UP000799438"/>
    </source>
</evidence>
<feature type="region of interest" description="Disordered" evidence="1">
    <location>
        <begin position="16"/>
        <end position="80"/>
    </location>
</feature>
<feature type="compositionally biased region" description="Low complexity" evidence="1">
    <location>
        <begin position="52"/>
        <end position="62"/>
    </location>
</feature>
<gene>
    <name evidence="2" type="ORF">K452DRAFT_149242</name>
</gene>
<evidence type="ECO:0000256" key="1">
    <source>
        <dbReference type="SAM" id="MobiDB-lite"/>
    </source>
</evidence>
<dbReference type="RefSeq" id="XP_033391732.1">
    <property type="nucleotide sequence ID" value="XM_033535518.1"/>
</dbReference>
<dbReference type="EMBL" id="ML995538">
    <property type="protein sequence ID" value="KAF2136014.1"/>
    <property type="molecule type" value="Genomic_DNA"/>
</dbReference>
<feature type="compositionally biased region" description="Polar residues" evidence="1">
    <location>
        <begin position="16"/>
        <end position="30"/>
    </location>
</feature>
<proteinExistence type="predicted"/>
<keyword evidence="3" id="KW-1185">Reference proteome</keyword>
<accession>A0A6A6AYE7</accession>
<dbReference type="Proteomes" id="UP000799438">
    <property type="component" value="Unassembled WGS sequence"/>
</dbReference>
<organism evidence="2 3">
    <name type="scientific">Aplosporella prunicola CBS 121167</name>
    <dbReference type="NCBI Taxonomy" id="1176127"/>
    <lineage>
        <taxon>Eukaryota</taxon>
        <taxon>Fungi</taxon>
        <taxon>Dikarya</taxon>
        <taxon>Ascomycota</taxon>
        <taxon>Pezizomycotina</taxon>
        <taxon>Dothideomycetes</taxon>
        <taxon>Dothideomycetes incertae sedis</taxon>
        <taxon>Botryosphaeriales</taxon>
        <taxon>Aplosporellaceae</taxon>
        <taxon>Aplosporella</taxon>
    </lineage>
</organism>
<dbReference type="AlphaFoldDB" id="A0A6A6AYE7"/>
<protein>
    <submittedName>
        <fullName evidence="2">Uncharacterized protein</fullName>
    </submittedName>
</protein>
<evidence type="ECO:0000313" key="2">
    <source>
        <dbReference type="EMBL" id="KAF2136014.1"/>
    </source>
</evidence>
<sequence>MIQQLVSIFIFLPLDPSTQKGRTTIPQNNHPQRKKSQQKSTNTTTILPTLLSRNSNSNSNSKNKSRQISTTKQKDFFLPTTTHAALSPPYYAF</sequence>